<sequence length="123" mass="13239">MRISVSTVILSLAAATSVYAAPAMPVNHLEKRGWVLDQLKPIFEKVVKSLECGACVTALSASKSIAYMNRKWVLDAANGICSDFKIMPKDVCSGLVYSQGPVLIEAVMQARILSGDGKLICHQ</sequence>
<dbReference type="OrthoDB" id="2410298at2759"/>
<accession>A0A9P6G0B8</accession>
<feature type="signal peptide" evidence="1">
    <location>
        <begin position="1"/>
        <end position="20"/>
    </location>
</feature>
<evidence type="ECO:0000313" key="3">
    <source>
        <dbReference type="Proteomes" id="UP000780801"/>
    </source>
</evidence>
<dbReference type="Proteomes" id="UP000780801">
    <property type="component" value="Unassembled WGS sequence"/>
</dbReference>
<reference evidence="2" key="1">
    <citation type="journal article" date="2020" name="Fungal Divers.">
        <title>Resolving the Mortierellaceae phylogeny through synthesis of multi-gene phylogenetics and phylogenomics.</title>
        <authorList>
            <person name="Vandepol N."/>
            <person name="Liber J."/>
            <person name="Desiro A."/>
            <person name="Na H."/>
            <person name="Kennedy M."/>
            <person name="Barry K."/>
            <person name="Grigoriev I.V."/>
            <person name="Miller A.N."/>
            <person name="O'Donnell K."/>
            <person name="Stajich J.E."/>
            <person name="Bonito G."/>
        </authorList>
    </citation>
    <scope>NUCLEOTIDE SEQUENCE</scope>
    <source>
        <strain evidence="2">KOD1015</strain>
    </source>
</reference>
<dbReference type="AlphaFoldDB" id="A0A9P6G0B8"/>
<name>A0A9P6G0B8_9FUNG</name>
<comment type="caution">
    <text evidence="2">The sequence shown here is derived from an EMBL/GenBank/DDBJ whole genome shotgun (WGS) entry which is preliminary data.</text>
</comment>
<gene>
    <name evidence="2" type="ORF">BGW38_004779</name>
</gene>
<dbReference type="InterPro" id="IPR011001">
    <property type="entry name" value="Saposin-like"/>
</dbReference>
<proteinExistence type="predicted"/>
<evidence type="ECO:0000256" key="1">
    <source>
        <dbReference type="SAM" id="SignalP"/>
    </source>
</evidence>
<keyword evidence="3" id="KW-1185">Reference proteome</keyword>
<dbReference type="SUPFAM" id="SSF47862">
    <property type="entry name" value="Saposin"/>
    <property type="match status" value="1"/>
</dbReference>
<dbReference type="EMBL" id="JAABOA010000304">
    <property type="protein sequence ID" value="KAF9584893.1"/>
    <property type="molecule type" value="Genomic_DNA"/>
</dbReference>
<feature type="non-terminal residue" evidence="2">
    <location>
        <position position="123"/>
    </location>
</feature>
<organism evidence="2 3">
    <name type="scientific">Lunasporangiospora selenospora</name>
    <dbReference type="NCBI Taxonomy" id="979761"/>
    <lineage>
        <taxon>Eukaryota</taxon>
        <taxon>Fungi</taxon>
        <taxon>Fungi incertae sedis</taxon>
        <taxon>Mucoromycota</taxon>
        <taxon>Mortierellomycotina</taxon>
        <taxon>Mortierellomycetes</taxon>
        <taxon>Mortierellales</taxon>
        <taxon>Mortierellaceae</taxon>
        <taxon>Lunasporangiospora</taxon>
    </lineage>
</organism>
<keyword evidence="1" id="KW-0732">Signal</keyword>
<evidence type="ECO:0000313" key="2">
    <source>
        <dbReference type="EMBL" id="KAF9584893.1"/>
    </source>
</evidence>
<feature type="chain" id="PRO_5040238279" evidence="1">
    <location>
        <begin position="21"/>
        <end position="123"/>
    </location>
</feature>
<protein>
    <submittedName>
        <fullName evidence="2">Uncharacterized protein</fullName>
    </submittedName>
</protein>